<organism evidence="7 8">
    <name type="scientific">Rhodoferax antarcticus ANT.BR</name>
    <dbReference type="NCBI Taxonomy" id="1111071"/>
    <lineage>
        <taxon>Bacteria</taxon>
        <taxon>Pseudomonadati</taxon>
        <taxon>Pseudomonadota</taxon>
        <taxon>Betaproteobacteria</taxon>
        <taxon>Burkholderiales</taxon>
        <taxon>Comamonadaceae</taxon>
        <taxon>Rhodoferax</taxon>
    </lineage>
</organism>
<proteinExistence type="inferred from homology"/>
<dbReference type="InterPro" id="IPR011611">
    <property type="entry name" value="PfkB_dom"/>
</dbReference>
<keyword evidence="8" id="KW-1185">Reference proteome</keyword>
<dbReference type="SUPFAM" id="SSF53613">
    <property type="entry name" value="Ribokinase-like"/>
    <property type="match status" value="1"/>
</dbReference>
<dbReference type="PANTHER" id="PTHR43085">
    <property type="entry name" value="HEXOKINASE FAMILY MEMBER"/>
    <property type="match status" value="1"/>
</dbReference>
<dbReference type="RefSeq" id="WP_241839129.1">
    <property type="nucleotide sequence ID" value="NZ_MSYM01000013.1"/>
</dbReference>
<protein>
    <submittedName>
        <fullName evidence="7">PfkB carbohydrate kinase family protein</fullName>
    </submittedName>
</protein>
<dbReference type="Pfam" id="PF00294">
    <property type="entry name" value="PfkB"/>
    <property type="match status" value="1"/>
</dbReference>
<dbReference type="Proteomes" id="UP000185911">
    <property type="component" value="Unassembled WGS sequence"/>
</dbReference>
<comment type="caution">
    <text evidence="7">The sequence shown here is derived from an EMBL/GenBank/DDBJ whole genome shotgun (WGS) entry which is preliminary data.</text>
</comment>
<comment type="similarity">
    <text evidence="1">Belongs to the carbohydrate kinase PfkB family.</text>
</comment>
<keyword evidence="3" id="KW-0547">Nucleotide-binding</keyword>
<evidence type="ECO:0000256" key="5">
    <source>
        <dbReference type="ARBA" id="ARBA00022840"/>
    </source>
</evidence>
<dbReference type="PANTHER" id="PTHR43085:SF1">
    <property type="entry name" value="PSEUDOURIDINE KINASE-RELATED"/>
    <property type="match status" value="1"/>
</dbReference>
<dbReference type="EMBL" id="MSYM01000013">
    <property type="protein sequence ID" value="OLP06244.1"/>
    <property type="molecule type" value="Genomic_DNA"/>
</dbReference>
<dbReference type="GO" id="GO:0016301">
    <property type="term" value="F:kinase activity"/>
    <property type="evidence" value="ECO:0007669"/>
    <property type="project" value="UniProtKB-KW"/>
</dbReference>
<keyword evidence="4 7" id="KW-0418">Kinase</keyword>
<dbReference type="InterPro" id="IPR050306">
    <property type="entry name" value="PfkB_Carbo_kinase"/>
</dbReference>
<keyword evidence="2" id="KW-0808">Transferase</keyword>
<dbReference type="STRING" id="81479.RA876_06515"/>
<evidence type="ECO:0000313" key="8">
    <source>
        <dbReference type="Proteomes" id="UP000185911"/>
    </source>
</evidence>
<reference evidence="7 8" key="1">
    <citation type="submission" date="2017-01" db="EMBL/GenBank/DDBJ databases">
        <title>Genome sequence of Rhodoferax antarcticus ANT.BR, a psychrophilic purple nonsulfur bacterium from an Antarctic microbial mat.</title>
        <authorList>
            <person name="Baker J."/>
            <person name="Riester C."/>
            <person name="Skinner B."/>
            <person name="Newell A."/>
            <person name="Swingley W."/>
            <person name="Madigan M."/>
            <person name="Jung D."/>
            <person name="Asao M."/>
            <person name="Chen M."/>
            <person name="Loughlin P."/>
            <person name="Pan H."/>
            <person name="Lin S."/>
            <person name="Li N."/>
            <person name="Shaw J."/>
            <person name="Prado M."/>
            <person name="Sherman C."/>
            <person name="Li X."/>
            <person name="Tang J."/>
            <person name="Blankenship R."/>
            <person name="Zhao T."/>
            <person name="Touchman J."/>
            <person name="Sattley M."/>
        </authorList>
    </citation>
    <scope>NUCLEOTIDE SEQUENCE [LARGE SCALE GENOMIC DNA]</scope>
    <source>
        <strain evidence="7 8">ANT.BR</strain>
    </source>
</reference>
<dbReference type="PROSITE" id="PS00584">
    <property type="entry name" value="PFKB_KINASES_2"/>
    <property type="match status" value="1"/>
</dbReference>
<gene>
    <name evidence="7" type="ORF">BLL52_2475</name>
</gene>
<dbReference type="Gene3D" id="3.40.1190.20">
    <property type="match status" value="1"/>
</dbReference>
<evidence type="ECO:0000256" key="1">
    <source>
        <dbReference type="ARBA" id="ARBA00010688"/>
    </source>
</evidence>
<evidence type="ECO:0000256" key="3">
    <source>
        <dbReference type="ARBA" id="ARBA00022741"/>
    </source>
</evidence>
<dbReference type="InterPro" id="IPR002173">
    <property type="entry name" value="Carboh/pur_kinase_PfkB_CS"/>
</dbReference>
<sequence length="329" mass="34532">MSKTVSSAQVATAGEALIDMIAGADGRFEPCLGGAVYNLSRALARQGIDTLYLNPLSKDRFGRQLAAALQEDGAQLAVPEPVQQVTSLAVVNVDASGHPDYAFYREGVADRATSAAALTQACSQIDSLQLVCTGALALSPDDANTYLPWLASQRQAGRTVVIDANLRPSVMPNLDEYRRHVLTTLQYADVIKASDEDLACLALAGDNALAQARYLLKTSRAGVLALTRGGEGAALVTRFGQLFEARETAPVTVVDTVGAGDCFLAGLVVAMLANRVPADWGWAAVSTAVAHELLGSAIASASLCVMQRGCVPPTRAQVLERLAEGSVRY</sequence>
<feature type="domain" description="Carbohydrate kinase PfkB" evidence="6">
    <location>
        <begin position="10"/>
        <end position="312"/>
    </location>
</feature>
<evidence type="ECO:0000256" key="4">
    <source>
        <dbReference type="ARBA" id="ARBA00022777"/>
    </source>
</evidence>
<dbReference type="GO" id="GO:0005524">
    <property type="term" value="F:ATP binding"/>
    <property type="evidence" value="ECO:0007669"/>
    <property type="project" value="UniProtKB-KW"/>
</dbReference>
<name>A0A1Q8YDW0_9BURK</name>
<accession>A0A1Q8YDW0</accession>
<dbReference type="AlphaFoldDB" id="A0A1Q8YDW0"/>
<evidence type="ECO:0000259" key="6">
    <source>
        <dbReference type="Pfam" id="PF00294"/>
    </source>
</evidence>
<dbReference type="InterPro" id="IPR029056">
    <property type="entry name" value="Ribokinase-like"/>
</dbReference>
<keyword evidence="5" id="KW-0067">ATP-binding</keyword>
<evidence type="ECO:0000256" key="2">
    <source>
        <dbReference type="ARBA" id="ARBA00022679"/>
    </source>
</evidence>
<evidence type="ECO:0000313" key="7">
    <source>
        <dbReference type="EMBL" id="OLP06244.1"/>
    </source>
</evidence>